<organism evidence="6 7">
    <name type="scientific">Paenibacillus septentrionalis</name>
    <dbReference type="NCBI Taxonomy" id="429342"/>
    <lineage>
        <taxon>Bacteria</taxon>
        <taxon>Bacillati</taxon>
        <taxon>Bacillota</taxon>
        <taxon>Bacilli</taxon>
        <taxon>Bacillales</taxon>
        <taxon>Paenibacillaceae</taxon>
        <taxon>Paenibacillus</taxon>
    </lineage>
</organism>
<dbReference type="Pfam" id="PF11380">
    <property type="entry name" value="Stealth_CR2"/>
    <property type="match status" value="1"/>
</dbReference>
<accession>A0ABW1V8D6</accession>
<comment type="caution">
    <text evidence="6">The sequence shown here is derived from an EMBL/GenBank/DDBJ whole genome shotgun (WGS) entry which is preliminary data.</text>
</comment>
<feature type="domain" description="Stealth protein CR2 conserved region 2" evidence="4">
    <location>
        <begin position="40"/>
        <end position="139"/>
    </location>
</feature>
<evidence type="ECO:0000256" key="1">
    <source>
        <dbReference type="ARBA" id="ARBA00007583"/>
    </source>
</evidence>
<keyword evidence="3" id="KW-0270">Exopolysaccharide synthesis</keyword>
<sequence length="334" mass="40122">MSKPIDFVVLWVDNNDPTWQVDRAKYLTSSETEYTSGEARYRDWDTLKYWFRGIEKYTPWVNKVHFVTYGHLPSWLDTTHPKLNIVTHDHYIDKKYLPTFSANPIEINIHRIPNLSEQFVFFNDDMFMINKMNKEDFFVNGLPCDEAVFGHPLAYNYADDFYHYIMNCIALINEKFIFSNQVNRHYKKFMNEIYMDQLITNEFYTKLKCFSGFYTIHLPQCFLKSTFHEVWETYSDILEKTSMNKFRGVKDVTSYLMRYWQLMSGNFHPTYWRKKGWAFSVSQDVNRITDFIRNQERPMICVNDSVDVLDFELTKSSIIDAFQFILPEKSNFEI</sequence>
<proteinExistence type="inferred from homology"/>
<dbReference type="InterPro" id="IPR021520">
    <property type="entry name" value="Stealth_CR2"/>
</dbReference>
<dbReference type="Pfam" id="PF17101">
    <property type="entry name" value="Stealth_CR1"/>
    <property type="match status" value="1"/>
</dbReference>
<dbReference type="InterPro" id="IPR047141">
    <property type="entry name" value="Stealth"/>
</dbReference>
<dbReference type="PANTHER" id="PTHR24045:SF0">
    <property type="entry name" value="N-ACETYLGLUCOSAMINE-1-PHOSPHOTRANSFERASE SUBUNITS ALPHA_BETA"/>
    <property type="match status" value="1"/>
</dbReference>
<dbReference type="Proteomes" id="UP001596233">
    <property type="component" value="Unassembled WGS sequence"/>
</dbReference>
<comment type="similarity">
    <text evidence="1">Belongs to the stealth family.</text>
</comment>
<keyword evidence="2" id="KW-0808">Transferase</keyword>
<keyword evidence="7" id="KW-1185">Reference proteome</keyword>
<evidence type="ECO:0000256" key="2">
    <source>
        <dbReference type="ARBA" id="ARBA00022679"/>
    </source>
</evidence>
<dbReference type="EMBL" id="JBHSTE010000008">
    <property type="protein sequence ID" value="MFC6334890.1"/>
    <property type="molecule type" value="Genomic_DNA"/>
</dbReference>
<evidence type="ECO:0000313" key="7">
    <source>
        <dbReference type="Proteomes" id="UP001596233"/>
    </source>
</evidence>
<reference evidence="7" key="1">
    <citation type="journal article" date="2019" name="Int. J. Syst. Evol. Microbiol.">
        <title>The Global Catalogue of Microorganisms (GCM) 10K type strain sequencing project: providing services to taxonomists for standard genome sequencing and annotation.</title>
        <authorList>
            <consortium name="The Broad Institute Genomics Platform"/>
            <consortium name="The Broad Institute Genome Sequencing Center for Infectious Disease"/>
            <person name="Wu L."/>
            <person name="Ma J."/>
        </authorList>
    </citation>
    <scope>NUCLEOTIDE SEQUENCE [LARGE SCALE GENOMIC DNA]</scope>
    <source>
        <strain evidence="7">PCU 280</strain>
    </source>
</reference>
<evidence type="ECO:0000259" key="5">
    <source>
        <dbReference type="Pfam" id="PF17101"/>
    </source>
</evidence>
<dbReference type="RefSeq" id="WP_379237889.1">
    <property type="nucleotide sequence ID" value="NZ_JBHSTE010000008.1"/>
</dbReference>
<name>A0ABW1V8D6_9BACL</name>
<protein>
    <submittedName>
        <fullName evidence="6">Stealth CR1 domain-containing protein</fullName>
    </submittedName>
</protein>
<dbReference type="InterPro" id="IPR031358">
    <property type="entry name" value="Stealth_CR1"/>
</dbReference>
<feature type="domain" description="Stealth protein CR1 conserved region 1" evidence="5">
    <location>
        <begin position="4"/>
        <end position="30"/>
    </location>
</feature>
<gene>
    <name evidence="6" type="ORF">ACFP56_19850</name>
</gene>
<evidence type="ECO:0000313" key="6">
    <source>
        <dbReference type="EMBL" id="MFC6334890.1"/>
    </source>
</evidence>
<dbReference type="PANTHER" id="PTHR24045">
    <property type="match status" value="1"/>
</dbReference>
<evidence type="ECO:0000259" key="4">
    <source>
        <dbReference type="Pfam" id="PF11380"/>
    </source>
</evidence>
<evidence type="ECO:0000256" key="3">
    <source>
        <dbReference type="ARBA" id="ARBA00023169"/>
    </source>
</evidence>